<dbReference type="EMBL" id="FOYD01000002">
    <property type="protein sequence ID" value="SFQ70072.1"/>
    <property type="molecule type" value="Genomic_DNA"/>
</dbReference>
<evidence type="ECO:0000313" key="1">
    <source>
        <dbReference type="EMBL" id="SFQ70072.1"/>
    </source>
</evidence>
<evidence type="ECO:0000313" key="2">
    <source>
        <dbReference type="Proteomes" id="UP000242815"/>
    </source>
</evidence>
<protein>
    <submittedName>
        <fullName evidence="1">Uncharacterized protein</fullName>
    </submittedName>
</protein>
<dbReference type="OrthoDB" id="6966415at2"/>
<gene>
    <name evidence="1" type="ORF">SAMN05216578_102244</name>
</gene>
<sequence>MRCYKCHVLHEEREYVVSVEPAPDVLCVTEGEQGPPGASAFESWKARNPGGTWDDFMSELGSGAIWHGSEW</sequence>
<name>A0A1I6AN47_9GAMM</name>
<dbReference type="RefSeq" id="WP_090537336.1">
    <property type="nucleotide sequence ID" value="NZ_FOYD01000002.1"/>
</dbReference>
<organism evidence="1 2">
    <name type="scientific">Halopseudomonas formosensis</name>
    <dbReference type="NCBI Taxonomy" id="1002526"/>
    <lineage>
        <taxon>Bacteria</taxon>
        <taxon>Pseudomonadati</taxon>
        <taxon>Pseudomonadota</taxon>
        <taxon>Gammaproteobacteria</taxon>
        <taxon>Pseudomonadales</taxon>
        <taxon>Pseudomonadaceae</taxon>
        <taxon>Halopseudomonas</taxon>
    </lineage>
</organism>
<accession>A0A1I6AN47</accession>
<reference evidence="1 2" key="1">
    <citation type="submission" date="2016-10" db="EMBL/GenBank/DDBJ databases">
        <authorList>
            <person name="de Groot N.N."/>
        </authorList>
    </citation>
    <scope>NUCLEOTIDE SEQUENCE [LARGE SCALE GENOMIC DNA]</scope>
    <source>
        <strain evidence="1 2">JCM 18415</strain>
    </source>
</reference>
<dbReference type="AlphaFoldDB" id="A0A1I6AN47"/>
<dbReference type="STRING" id="1002526.SAMN05216578_102244"/>
<dbReference type="Proteomes" id="UP000242815">
    <property type="component" value="Unassembled WGS sequence"/>
</dbReference>
<proteinExistence type="predicted"/>